<protein>
    <recommendedName>
        <fullName evidence="3">Calcium-dependent phosphotriesterase</fullName>
    </recommendedName>
</protein>
<evidence type="ECO:0000313" key="1">
    <source>
        <dbReference type="EMBL" id="KAL1796826.1"/>
    </source>
</evidence>
<dbReference type="InterPro" id="IPR051288">
    <property type="entry name" value="Serum_paraoxonase/arylesterase"/>
</dbReference>
<organism evidence="1 2">
    <name type="scientific">Alternaria dauci</name>
    <dbReference type="NCBI Taxonomy" id="48095"/>
    <lineage>
        <taxon>Eukaryota</taxon>
        <taxon>Fungi</taxon>
        <taxon>Dikarya</taxon>
        <taxon>Ascomycota</taxon>
        <taxon>Pezizomycotina</taxon>
        <taxon>Dothideomycetes</taxon>
        <taxon>Pleosporomycetidae</taxon>
        <taxon>Pleosporales</taxon>
        <taxon>Pleosporineae</taxon>
        <taxon>Pleosporaceae</taxon>
        <taxon>Alternaria</taxon>
        <taxon>Alternaria sect. Porri</taxon>
    </lineage>
</organism>
<proteinExistence type="predicted"/>
<dbReference type="InterPro" id="IPR011042">
    <property type="entry name" value="6-blade_b-propeller_TolB-like"/>
</dbReference>
<dbReference type="EMBL" id="JBHGVX010000004">
    <property type="protein sequence ID" value="KAL1796826.1"/>
    <property type="molecule type" value="Genomic_DNA"/>
</dbReference>
<accession>A0ABR3UK26</accession>
<dbReference type="PANTHER" id="PTHR11799">
    <property type="entry name" value="PARAOXONASE"/>
    <property type="match status" value="1"/>
</dbReference>
<reference evidence="1 2" key="1">
    <citation type="submission" date="2024-09" db="EMBL/GenBank/DDBJ databases">
        <title>T2T genomes of carrot and Alternaria dauci and their utility for understanding host-pathogen interaction during carrot leaf blight disease.</title>
        <authorList>
            <person name="Liu W."/>
            <person name="Xu S."/>
            <person name="Ou C."/>
            <person name="Liu X."/>
            <person name="Zhuang F."/>
            <person name="Deng X.W."/>
        </authorList>
    </citation>
    <scope>NUCLEOTIDE SEQUENCE [LARGE SCALE GENOMIC DNA]</scope>
    <source>
        <strain evidence="1 2">A2016</strain>
    </source>
</reference>
<gene>
    <name evidence="1" type="ORF">ACET3X_005366</name>
</gene>
<sequence>MASRSILLIALAILAPYVYDRYLAFSTILGNRPGKFENVNKFKSHEVKFRDQLRNCEDVLFEEGMGIAFLSCNPGRDQWNTVMGTFAPALSKPGNEDSPHIWIYDYSTPNIPESDALQPLVLTDYNNAADFQPLGIEFDAATSTLYVINHSRNSGNIIEVFQVSVQDAVAKYVQTLTHPLIYTPNSIHSLGDGRLLVTNDHYVGALISPLISQVETFAGIPGGGIVYTDIHNPSHTKTLARVPFANGIVMLNSTTVAVASSAKMGVNFYTFSPDTITLHFRKFIRAPSSVDNLSVDASGKLLMAGHPFAPGLMKVSKARAKCNMQGSEDEKKACECTAASFAAEWSESGGLNTLYKNNGDEFCSSSTFARDVGRGVGIITGLYDKGILVTRDDPITAE</sequence>
<dbReference type="GeneID" id="96085688"/>
<evidence type="ECO:0008006" key="3">
    <source>
        <dbReference type="Google" id="ProtNLM"/>
    </source>
</evidence>
<dbReference type="RefSeq" id="XP_069307410.1">
    <property type="nucleotide sequence ID" value="XM_069451563.1"/>
</dbReference>
<dbReference type="SUPFAM" id="SSF63829">
    <property type="entry name" value="Calcium-dependent phosphotriesterase"/>
    <property type="match status" value="1"/>
</dbReference>
<dbReference type="PANTHER" id="PTHR11799:SF30">
    <property type="entry name" value="SERUM PARAOXONASE_ARYLESTERASE 2"/>
    <property type="match status" value="1"/>
</dbReference>
<evidence type="ECO:0000313" key="2">
    <source>
        <dbReference type="Proteomes" id="UP001578633"/>
    </source>
</evidence>
<comment type="caution">
    <text evidence="1">The sequence shown here is derived from an EMBL/GenBank/DDBJ whole genome shotgun (WGS) entry which is preliminary data.</text>
</comment>
<name>A0ABR3UK26_9PLEO</name>
<dbReference type="Proteomes" id="UP001578633">
    <property type="component" value="Chromosome 4"/>
</dbReference>
<keyword evidence="2" id="KW-1185">Reference proteome</keyword>
<dbReference type="Gene3D" id="2.120.10.30">
    <property type="entry name" value="TolB, C-terminal domain"/>
    <property type="match status" value="1"/>
</dbReference>